<feature type="domain" description="K Homology" evidence="2">
    <location>
        <begin position="85"/>
        <end position="149"/>
    </location>
</feature>
<name>T1B9B1_9ZZZZ</name>
<dbReference type="EMBL" id="AUZZ01005466">
    <property type="protein sequence ID" value="EQD49589.1"/>
    <property type="molecule type" value="Genomic_DNA"/>
</dbReference>
<reference evidence="3" key="1">
    <citation type="submission" date="2013-08" db="EMBL/GenBank/DDBJ databases">
        <authorList>
            <person name="Mendez C."/>
            <person name="Richter M."/>
            <person name="Ferrer M."/>
            <person name="Sanchez J."/>
        </authorList>
    </citation>
    <scope>NUCLEOTIDE SEQUENCE</scope>
</reference>
<dbReference type="InterPro" id="IPR012340">
    <property type="entry name" value="NA-bd_OB-fold"/>
</dbReference>
<dbReference type="CDD" id="cd22524">
    <property type="entry name" value="KH-I_Rrp4_prokar"/>
    <property type="match status" value="1"/>
</dbReference>
<reference evidence="3" key="2">
    <citation type="journal article" date="2014" name="ISME J.">
        <title>Microbial stratification in low pH oxic and suboxic macroscopic growths along an acid mine drainage.</title>
        <authorList>
            <person name="Mendez-Garcia C."/>
            <person name="Mesa V."/>
            <person name="Sprenger R.R."/>
            <person name="Richter M."/>
            <person name="Diez M.S."/>
            <person name="Solano J."/>
            <person name="Bargiela R."/>
            <person name="Golyshina O.V."/>
            <person name="Manteca A."/>
            <person name="Ramos J.L."/>
            <person name="Gallego J.R."/>
            <person name="Llorente I."/>
            <person name="Martins Dos Santos V.A."/>
            <person name="Jensen O.N."/>
            <person name="Pelaez A.I."/>
            <person name="Sanchez J."/>
            <person name="Ferrer M."/>
        </authorList>
    </citation>
    <scope>NUCLEOTIDE SEQUENCE</scope>
</reference>
<gene>
    <name evidence="3" type="ORF">B2A_07621</name>
</gene>
<organism evidence="3">
    <name type="scientific">mine drainage metagenome</name>
    <dbReference type="NCBI Taxonomy" id="410659"/>
    <lineage>
        <taxon>unclassified sequences</taxon>
        <taxon>metagenomes</taxon>
        <taxon>ecological metagenomes</taxon>
    </lineage>
</organism>
<dbReference type="InterPro" id="IPR036612">
    <property type="entry name" value="KH_dom_type_1_sf"/>
</dbReference>
<sequence length="169" mass="18740">MFISDGNNAIPLEGSWAPRRDDIVVGSINSVRNNVYSVDLSHFGRGLIIGGKYERYSFEPNDVIEAKVKDIEDRSTVILAYPRPLQGGITLSVKPSKIPRVIGKENTMINQISELTETRIVAGKNGLVWIKGRHIQLAMMAISIIESEAHTSGLTNRIKALLENELNKK</sequence>
<dbReference type="SUPFAM" id="SSF54791">
    <property type="entry name" value="Eukaryotic type KH-domain (KH-domain type I)"/>
    <property type="match status" value="1"/>
</dbReference>
<dbReference type="AlphaFoldDB" id="T1B9B1"/>
<dbReference type="Gene3D" id="3.30.1370.10">
    <property type="entry name" value="K Homology domain, type 1"/>
    <property type="match status" value="1"/>
</dbReference>
<accession>T1B9B1</accession>
<comment type="caution">
    <text evidence="3">The sequence shown here is derived from an EMBL/GenBank/DDBJ whole genome shotgun (WGS) entry which is preliminary data.</text>
</comment>
<proteinExistence type="predicted"/>
<dbReference type="GO" id="GO:0003723">
    <property type="term" value="F:RNA binding"/>
    <property type="evidence" value="ECO:0007669"/>
    <property type="project" value="UniProtKB-KW"/>
</dbReference>
<dbReference type="SMART" id="SM00322">
    <property type="entry name" value="KH"/>
    <property type="match status" value="1"/>
</dbReference>
<dbReference type="Pfam" id="PF00013">
    <property type="entry name" value="KH_1"/>
    <property type="match status" value="1"/>
</dbReference>
<evidence type="ECO:0000313" key="3">
    <source>
        <dbReference type="EMBL" id="EQD49589.1"/>
    </source>
</evidence>
<keyword evidence="1" id="KW-0694">RNA-binding</keyword>
<evidence type="ECO:0000256" key="1">
    <source>
        <dbReference type="ARBA" id="ARBA00022884"/>
    </source>
</evidence>
<evidence type="ECO:0000259" key="2">
    <source>
        <dbReference type="SMART" id="SM00322"/>
    </source>
</evidence>
<protein>
    <submittedName>
        <fullName evidence="3">Exosome complex RNA-binding protein Rrp4</fullName>
    </submittedName>
</protein>
<dbReference type="InterPro" id="IPR004088">
    <property type="entry name" value="KH_dom_type_1"/>
</dbReference>
<dbReference type="SUPFAM" id="SSF50249">
    <property type="entry name" value="Nucleic acid-binding proteins"/>
    <property type="match status" value="1"/>
</dbReference>
<dbReference type="InterPro" id="IPR004087">
    <property type="entry name" value="KH_dom"/>
</dbReference>